<dbReference type="OrthoDB" id="10488882at2759"/>
<proteinExistence type="predicted"/>
<sequence>MNMQTWPNKCPLMLLQVERDSPIVQSLKPPIPHIPLQLSFENGAQEAAIANYLRWHTDSALTLGIISSLPNLNTPVPSGIIAFACLYLAKGSRIGVKTVVGMPLSNLLYIGLFCPSTSNMLRRLSVGELGHRELFPLLCHLVKFTLILTSLVAYSHQITSGVEQLLL</sequence>
<reference evidence="1 2" key="1">
    <citation type="submission" date="2018-11" db="EMBL/GenBank/DDBJ databases">
        <authorList>
            <consortium name="Pathogen Informatics"/>
        </authorList>
    </citation>
    <scope>NUCLEOTIDE SEQUENCE [LARGE SCALE GENOMIC DNA]</scope>
</reference>
<organism evidence="1 2">
    <name type="scientific">Dibothriocephalus latus</name>
    <name type="common">Fish tapeworm</name>
    <name type="synonym">Diphyllobothrium latum</name>
    <dbReference type="NCBI Taxonomy" id="60516"/>
    <lineage>
        <taxon>Eukaryota</taxon>
        <taxon>Metazoa</taxon>
        <taxon>Spiralia</taxon>
        <taxon>Lophotrochozoa</taxon>
        <taxon>Platyhelminthes</taxon>
        <taxon>Cestoda</taxon>
        <taxon>Eucestoda</taxon>
        <taxon>Diphyllobothriidea</taxon>
        <taxon>Diphyllobothriidae</taxon>
        <taxon>Dibothriocephalus</taxon>
    </lineage>
</organism>
<evidence type="ECO:0000313" key="1">
    <source>
        <dbReference type="EMBL" id="VDN16875.1"/>
    </source>
</evidence>
<accession>A0A3P7LIZ8</accession>
<name>A0A3P7LIZ8_DIBLA</name>
<gene>
    <name evidence="1" type="ORF">DILT_LOCUS12706</name>
</gene>
<dbReference type="Proteomes" id="UP000281553">
    <property type="component" value="Unassembled WGS sequence"/>
</dbReference>
<evidence type="ECO:0000313" key="2">
    <source>
        <dbReference type="Proteomes" id="UP000281553"/>
    </source>
</evidence>
<dbReference type="AlphaFoldDB" id="A0A3P7LIZ8"/>
<dbReference type="EMBL" id="UYRU01067437">
    <property type="protein sequence ID" value="VDN16875.1"/>
    <property type="molecule type" value="Genomic_DNA"/>
</dbReference>
<keyword evidence="2" id="KW-1185">Reference proteome</keyword>
<protein>
    <submittedName>
        <fullName evidence="1">Uncharacterized protein</fullName>
    </submittedName>
</protein>